<comment type="caution">
    <text evidence="3">The sequence shown here is derived from an EMBL/GenBank/DDBJ whole genome shotgun (WGS) entry which is preliminary data.</text>
</comment>
<dbReference type="Gene3D" id="3.10.490.10">
    <property type="entry name" value="Gamma-glutamyl cyclotransferase-like"/>
    <property type="match status" value="1"/>
</dbReference>
<dbReference type="PANTHER" id="PTHR11895:SF169">
    <property type="entry name" value="GLUTAMYL-TRNA(GLN) AMIDOTRANSFERASE"/>
    <property type="match status" value="1"/>
</dbReference>
<dbReference type="InterPro" id="IPR000120">
    <property type="entry name" value="Amidase"/>
</dbReference>
<dbReference type="Proteomes" id="UP001336250">
    <property type="component" value="Unassembled WGS sequence"/>
</dbReference>
<dbReference type="AlphaFoldDB" id="A0AAW9Q1M7"/>
<feature type="domain" description="Amidase" evidence="1">
    <location>
        <begin position="54"/>
        <end position="442"/>
    </location>
</feature>
<dbReference type="Pfam" id="PF21986">
    <property type="entry name" value="AH_C"/>
    <property type="match status" value="1"/>
</dbReference>
<dbReference type="PANTHER" id="PTHR11895">
    <property type="entry name" value="TRANSAMIDASE"/>
    <property type="match status" value="1"/>
</dbReference>
<dbReference type="InterPro" id="IPR014085">
    <property type="entry name" value="Allophanate_hydrolase"/>
</dbReference>
<dbReference type="EMBL" id="JAZIBG010000009">
    <property type="protein sequence ID" value="MEF7612841.1"/>
    <property type="molecule type" value="Genomic_DNA"/>
</dbReference>
<feature type="domain" description="Allophanate hydrolase C-terminal" evidence="2">
    <location>
        <begin position="482"/>
        <end position="604"/>
    </location>
</feature>
<evidence type="ECO:0000259" key="2">
    <source>
        <dbReference type="Pfam" id="PF21986"/>
    </source>
</evidence>
<dbReference type="GO" id="GO:0004039">
    <property type="term" value="F:allophanate hydrolase activity"/>
    <property type="evidence" value="ECO:0007669"/>
    <property type="project" value="UniProtKB-EC"/>
</dbReference>
<dbReference type="InterPro" id="IPR023631">
    <property type="entry name" value="Amidase_dom"/>
</dbReference>
<dbReference type="Pfam" id="PF01425">
    <property type="entry name" value="Amidase"/>
    <property type="match status" value="1"/>
</dbReference>
<reference evidence="3 4" key="1">
    <citation type="submission" date="2024-02" db="EMBL/GenBank/DDBJ databases">
        <title>Genome sequence of Aquincola sp. MAHUQ-54.</title>
        <authorList>
            <person name="Huq M.A."/>
        </authorList>
    </citation>
    <scope>NUCLEOTIDE SEQUENCE [LARGE SCALE GENOMIC DNA]</scope>
    <source>
        <strain evidence="3 4">MAHUQ-54</strain>
    </source>
</reference>
<keyword evidence="3" id="KW-0378">Hydrolase</keyword>
<dbReference type="Gene3D" id="3.90.1300.10">
    <property type="entry name" value="Amidase signature (AS) domain"/>
    <property type="match status" value="1"/>
</dbReference>
<dbReference type="NCBIfam" id="NF006043">
    <property type="entry name" value="PRK08186.1"/>
    <property type="match status" value="1"/>
</dbReference>
<dbReference type="InterPro" id="IPR036928">
    <property type="entry name" value="AS_sf"/>
</dbReference>
<keyword evidence="4" id="KW-1185">Reference proteome</keyword>
<name>A0AAW9Q1M7_9BURK</name>
<proteinExistence type="predicted"/>
<evidence type="ECO:0000259" key="1">
    <source>
        <dbReference type="Pfam" id="PF01425"/>
    </source>
</evidence>
<sequence>MNEHMPLTLADWHAAYRGGASPADLLGALARRLADGPREAWIHRATADEVGTQAAALEARLAATAADPAGRAALWQALPLFGVPFAVKDNIDVAGAPTTAACPAFSHVAGRHAVPVQRLLDAGAVWMGKTNLDQFATGLVGARSPYGRPASTFDASRVSGGSSSGSAVVAARGDVAFSLGTDTAGSGRVPAGFNNIVGLKPTPGRVSTTGVVPACRSLDCVSVFALTVEDAAAVLAVMEGPDADDAYSRFEPGPARLPARLRIGVPMTPVLDATHAAAWPPAVAQAQRQGHEIVPIDFAPLHAVAQLLYGGPWVAERHAAVQALLEQSPEALDPTVRTVVEQAVGMTATDAFRGQYTLRAAQQGAAALWQQVDVLMVPTAPGHPTFAQVDADPIGANSRLGTYTNFVNLLGWCALALPAGFTEGGLPFGVTFIAPGNADAALAHFGAGWQAALALPLGATDVPYPGAPAQRGGWPAAEPTMPIAVVGAHLSGMPLNGQLTERSATLRAATTTAPHYKLYALPNTTPPKPGLQRVAEGGAAIAVEVWNVPLKHVGSFLALIPAPLGLGSLELADGTQVHGFICEGHALAAATDVTAFGGWRAYIADMKARSAPR</sequence>
<dbReference type="SUPFAM" id="SSF75304">
    <property type="entry name" value="Amidase signature (AS) enzymes"/>
    <property type="match status" value="1"/>
</dbReference>
<dbReference type="InterPro" id="IPR053844">
    <property type="entry name" value="AH_C"/>
</dbReference>
<organism evidence="3 4">
    <name type="scientific">Aquincola agrisoli</name>
    <dbReference type="NCBI Taxonomy" id="3119538"/>
    <lineage>
        <taxon>Bacteria</taxon>
        <taxon>Pseudomonadati</taxon>
        <taxon>Pseudomonadota</taxon>
        <taxon>Betaproteobacteria</taxon>
        <taxon>Burkholderiales</taxon>
        <taxon>Sphaerotilaceae</taxon>
        <taxon>Aquincola</taxon>
    </lineage>
</organism>
<gene>
    <name evidence="3" type="primary">atzF</name>
    <name evidence="3" type="ORF">V4F39_02890</name>
</gene>
<dbReference type="RefSeq" id="WP_332287732.1">
    <property type="nucleotide sequence ID" value="NZ_JAZIBG010000009.1"/>
</dbReference>
<dbReference type="EC" id="3.5.1.54" evidence="3"/>
<evidence type="ECO:0000313" key="3">
    <source>
        <dbReference type="EMBL" id="MEF7612841.1"/>
    </source>
</evidence>
<evidence type="ECO:0000313" key="4">
    <source>
        <dbReference type="Proteomes" id="UP001336250"/>
    </source>
</evidence>
<dbReference type="NCBIfam" id="TIGR02713">
    <property type="entry name" value="allophanate_hyd"/>
    <property type="match status" value="1"/>
</dbReference>
<accession>A0AAW9Q1M7</accession>
<protein>
    <submittedName>
        <fullName evidence="3">Allophanate hydrolase</fullName>
        <ecNumber evidence="3">3.5.1.54</ecNumber>
    </submittedName>
</protein>
<dbReference type="Gene3D" id="1.20.58.1700">
    <property type="match status" value="1"/>
</dbReference>